<name>A0AAE0HVC1_9PEZI</name>
<dbReference type="SUPFAM" id="SSF56112">
    <property type="entry name" value="Protein kinase-like (PK-like)"/>
    <property type="match status" value="1"/>
</dbReference>
<accession>A0AAE0HVC1</accession>
<feature type="domain" description="Alpha-type protein kinase" evidence="8">
    <location>
        <begin position="389"/>
        <end position="614"/>
    </location>
</feature>
<evidence type="ECO:0000259" key="7">
    <source>
        <dbReference type="PROSITE" id="PS50234"/>
    </source>
</evidence>
<dbReference type="CDD" id="cd00198">
    <property type="entry name" value="vWFA"/>
    <property type="match status" value="1"/>
</dbReference>
<dbReference type="CDD" id="cd04515">
    <property type="entry name" value="Alpha_kinase"/>
    <property type="match status" value="1"/>
</dbReference>
<evidence type="ECO:0000256" key="3">
    <source>
        <dbReference type="ARBA" id="ARBA00022527"/>
    </source>
</evidence>
<dbReference type="Pfam" id="PF02816">
    <property type="entry name" value="Alpha_kinase"/>
    <property type="match status" value="1"/>
</dbReference>
<dbReference type="Gene3D" id="3.30.200.20">
    <property type="entry name" value="Phosphorylase Kinase, domain 1"/>
    <property type="match status" value="1"/>
</dbReference>
<proteinExistence type="predicted"/>
<dbReference type="Gene3D" id="3.20.200.10">
    <property type="entry name" value="MHCK/EF2 kinase"/>
    <property type="match status" value="1"/>
</dbReference>
<dbReference type="Pfam" id="PF25106">
    <property type="entry name" value="VWA_4"/>
    <property type="match status" value="1"/>
</dbReference>
<evidence type="ECO:0000256" key="6">
    <source>
        <dbReference type="ARBA" id="ARBA00022777"/>
    </source>
</evidence>
<dbReference type="Proteomes" id="UP001283341">
    <property type="component" value="Unassembled WGS sequence"/>
</dbReference>
<dbReference type="InterPro" id="IPR052969">
    <property type="entry name" value="Thr-specific_kinase-like"/>
</dbReference>
<reference evidence="9" key="1">
    <citation type="journal article" date="2023" name="Mol. Phylogenet. Evol.">
        <title>Genome-scale phylogeny and comparative genomics of the fungal order Sordariales.</title>
        <authorList>
            <person name="Hensen N."/>
            <person name="Bonometti L."/>
            <person name="Westerberg I."/>
            <person name="Brannstrom I.O."/>
            <person name="Guillou S."/>
            <person name="Cros-Aarteil S."/>
            <person name="Calhoun S."/>
            <person name="Haridas S."/>
            <person name="Kuo A."/>
            <person name="Mondo S."/>
            <person name="Pangilinan J."/>
            <person name="Riley R."/>
            <person name="LaButti K."/>
            <person name="Andreopoulos B."/>
            <person name="Lipzen A."/>
            <person name="Chen C."/>
            <person name="Yan M."/>
            <person name="Daum C."/>
            <person name="Ng V."/>
            <person name="Clum A."/>
            <person name="Steindorff A."/>
            <person name="Ohm R.A."/>
            <person name="Martin F."/>
            <person name="Silar P."/>
            <person name="Natvig D.O."/>
            <person name="Lalanne C."/>
            <person name="Gautier V."/>
            <person name="Ament-Velasquez S.L."/>
            <person name="Kruys A."/>
            <person name="Hutchinson M.I."/>
            <person name="Powell A.J."/>
            <person name="Barry K."/>
            <person name="Miller A.N."/>
            <person name="Grigoriev I.V."/>
            <person name="Debuchy R."/>
            <person name="Gladieux P."/>
            <person name="Hiltunen Thoren M."/>
            <person name="Johannesson H."/>
        </authorList>
    </citation>
    <scope>NUCLEOTIDE SEQUENCE</scope>
    <source>
        <strain evidence="9">CBS 118394</strain>
    </source>
</reference>
<dbReference type="InterPro" id="IPR036465">
    <property type="entry name" value="vWFA_dom_sf"/>
</dbReference>
<dbReference type="SUPFAM" id="SSF53300">
    <property type="entry name" value="vWA-like"/>
    <property type="match status" value="1"/>
</dbReference>
<keyword evidence="5" id="KW-0732">Signal</keyword>
<dbReference type="PANTHER" id="PTHR47763">
    <property type="entry name" value="ALPHA-PROTEIN KINASE VWKA"/>
    <property type="match status" value="1"/>
</dbReference>
<feature type="domain" description="VWFA" evidence="7">
    <location>
        <begin position="62"/>
        <end position="271"/>
    </location>
</feature>
<evidence type="ECO:0000313" key="10">
    <source>
        <dbReference type="Proteomes" id="UP001283341"/>
    </source>
</evidence>
<dbReference type="InterPro" id="IPR004166">
    <property type="entry name" value="a-kinase_dom"/>
</dbReference>
<evidence type="ECO:0000256" key="4">
    <source>
        <dbReference type="ARBA" id="ARBA00022679"/>
    </source>
</evidence>
<dbReference type="GO" id="GO:0005524">
    <property type="term" value="F:ATP binding"/>
    <property type="evidence" value="ECO:0007669"/>
    <property type="project" value="InterPro"/>
</dbReference>
<evidence type="ECO:0000256" key="1">
    <source>
        <dbReference type="ARBA" id="ARBA00004613"/>
    </source>
</evidence>
<dbReference type="InterPro" id="IPR056861">
    <property type="entry name" value="HMCN1-like_VWA"/>
</dbReference>
<keyword evidence="3" id="KW-0723">Serine/threonine-protein kinase</keyword>
<comment type="caution">
    <text evidence="9">The sequence shown here is derived from an EMBL/GenBank/DDBJ whole genome shotgun (WGS) entry which is preliminary data.</text>
</comment>
<gene>
    <name evidence="9" type="ORF">B0H66DRAFT_483889</name>
</gene>
<evidence type="ECO:0000259" key="8">
    <source>
        <dbReference type="PROSITE" id="PS51158"/>
    </source>
</evidence>
<dbReference type="SMART" id="SM00811">
    <property type="entry name" value="Alpha_kinase"/>
    <property type="match status" value="1"/>
</dbReference>
<evidence type="ECO:0000256" key="2">
    <source>
        <dbReference type="ARBA" id="ARBA00022525"/>
    </source>
</evidence>
<dbReference type="AlphaFoldDB" id="A0AAE0HVC1"/>
<organism evidence="9 10">
    <name type="scientific">Apodospora peruviana</name>
    <dbReference type="NCBI Taxonomy" id="516989"/>
    <lineage>
        <taxon>Eukaryota</taxon>
        <taxon>Fungi</taxon>
        <taxon>Dikarya</taxon>
        <taxon>Ascomycota</taxon>
        <taxon>Pezizomycotina</taxon>
        <taxon>Sordariomycetes</taxon>
        <taxon>Sordariomycetidae</taxon>
        <taxon>Sordariales</taxon>
        <taxon>Lasiosphaeriaceae</taxon>
        <taxon>Apodospora</taxon>
    </lineage>
</organism>
<dbReference type="Gene3D" id="3.40.50.410">
    <property type="entry name" value="von Willebrand factor, type A domain"/>
    <property type="match status" value="1"/>
</dbReference>
<dbReference type="GO" id="GO:0004674">
    <property type="term" value="F:protein serine/threonine kinase activity"/>
    <property type="evidence" value="ECO:0007669"/>
    <property type="project" value="UniProtKB-KW"/>
</dbReference>
<sequence>MQRTAEEERAIAERIKRESARGPSSAEVELRLLQLKYDALLAGAAAPARSNANLFKSVCSTDLLFLMDTTGSMGAYIESAKKQVKSIMEDITAAFFDEATVRIAVVGYKDHKDKPNIQFLDFTPDVEKVRKFLDEFKATGGDDEPEDVLGGIRQALNATWQQQTRCIIHIADAPPHGRNLHDVLGAGSIAAGRDDYIEPGSEPHKLSYEPLMKQMVGLNINYALLRINKSTDRMAYRFLRAYASNANSPSCKLLRTNVYSDEARRFISDQLRGSSSRRGSRASGLQLEEVQLGTTYNALRHLVVKSVTSSASRTAVRATEGGGFGKGIDPALEAIKEDEDDGWDDTYVDVDPCPPRWDRPEWLDDTLVAEAFSTDLAVGYVGGTRTLDDMMDSDDNMNSRITTTELTIHKRSVPFAQGAMRVAAYARTAACTNKLVVKTFKKGGKRLAHLVEDMWCQALCKAFALEFNALLFGKDEAAHALDFIMVTCLKPKSAVMTGNILDAECLTLEPYIEGEYVKYNSNSGYVNEDLDPSHEEINNAAQAFSHFTFERSKGRFLISDLQGVGSLLTDPAIHAKDPQRFKLADTNLGEAGFKFFFSTHTCNAVCEKLELKSTAKMIMTGNYEFRETWPGVVDVASNTLTSLTPVCCSNKLCSRIVKVATANKMPEFPGYYWCDACWPQLTESKVRLMCVGSGAHHDFEVSKFFYESQGQMLPRMCPGHREDVDFVPKKMLAGWTGAEGESGKENGGAEGGSGKGFVKAIFGCMGLLERGRRRREREKKVVTLPIVRIEIED</sequence>
<comment type="subcellular location">
    <subcellularLocation>
        <location evidence="1">Secreted</location>
    </subcellularLocation>
</comment>
<dbReference type="PROSITE" id="PS51158">
    <property type="entry name" value="ALPHA_KINASE"/>
    <property type="match status" value="1"/>
</dbReference>
<protein>
    <recommendedName>
        <fullName evidence="11">Alpha-type protein kinase domain-containing protein</fullName>
    </recommendedName>
</protein>
<evidence type="ECO:0008006" key="11">
    <source>
        <dbReference type="Google" id="ProtNLM"/>
    </source>
</evidence>
<dbReference type="PANTHER" id="PTHR47763:SF4">
    <property type="entry name" value="ALPHA-PROTEIN KINASE VWKA"/>
    <property type="match status" value="1"/>
</dbReference>
<dbReference type="InterPro" id="IPR011009">
    <property type="entry name" value="Kinase-like_dom_sf"/>
</dbReference>
<evidence type="ECO:0000256" key="5">
    <source>
        <dbReference type="ARBA" id="ARBA00022729"/>
    </source>
</evidence>
<keyword evidence="6" id="KW-0418">Kinase</keyword>
<keyword evidence="10" id="KW-1185">Reference proteome</keyword>
<reference evidence="9" key="2">
    <citation type="submission" date="2023-06" db="EMBL/GenBank/DDBJ databases">
        <authorList>
            <consortium name="Lawrence Berkeley National Laboratory"/>
            <person name="Haridas S."/>
            <person name="Hensen N."/>
            <person name="Bonometti L."/>
            <person name="Westerberg I."/>
            <person name="Brannstrom I.O."/>
            <person name="Guillou S."/>
            <person name="Cros-Aarteil S."/>
            <person name="Calhoun S."/>
            <person name="Kuo A."/>
            <person name="Mondo S."/>
            <person name="Pangilinan J."/>
            <person name="Riley R."/>
            <person name="Labutti K."/>
            <person name="Andreopoulos B."/>
            <person name="Lipzen A."/>
            <person name="Chen C."/>
            <person name="Yanf M."/>
            <person name="Daum C."/>
            <person name="Ng V."/>
            <person name="Clum A."/>
            <person name="Steindorff A."/>
            <person name="Ohm R."/>
            <person name="Martin F."/>
            <person name="Silar P."/>
            <person name="Natvig D."/>
            <person name="Lalanne C."/>
            <person name="Gautier V."/>
            <person name="Ament-Velasquez S.L."/>
            <person name="Kruys A."/>
            <person name="Hutchinson M.I."/>
            <person name="Powell A.J."/>
            <person name="Barry K."/>
            <person name="Miller A.N."/>
            <person name="Grigoriev I.V."/>
            <person name="Debuchy R."/>
            <person name="Gladieux P."/>
            <person name="Thoren M.H."/>
            <person name="Johannesson H."/>
        </authorList>
    </citation>
    <scope>NUCLEOTIDE SEQUENCE</scope>
    <source>
        <strain evidence="9">CBS 118394</strain>
    </source>
</reference>
<dbReference type="EMBL" id="JAUEDM010000007">
    <property type="protein sequence ID" value="KAK3313605.1"/>
    <property type="molecule type" value="Genomic_DNA"/>
</dbReference>
<dbReference type="InterPro" id="IPR002035">
    <property type="entry name" value="VWF_A"/>
</dbReference>
<keyword evidence="4" id="KW-0808">Transferase</keyword>
<evidence type="ECO:0000313" key="9">
    <source>
        <dbReference type="EMBL" id="KAK3313605.1"/>
    </source>
</evidence>
<keyword evidence="2" id="KW-0964">Secreted</keyword>
<dbReference type="PROSITE" id="PS50234">
    <property type="entry name" value="VWFA"/>
    <property type="match status" value="1"/>
</dbReference>